<dbReference type="PROSITE" id="PS50113">
    <property type="entry name" value="PAC"/>
    <property type="match status" value="1"/>
</dbReference>
<evidence type="ECO:0000313" key="8">
    <source>
        <dbReference type="EMBL" id="MBM9578421.1"/>
    </source>
</evidence>
<dbReference type="InterPro" id="IPR000014">
    <property type="entry name" value="PAS"/>
</dbReference>
<dbReference type="InterPro" id="IPR035965">
    <property type="entry name" value="PAS-like_dom_sf"/>
</dbReference>
<dbReference type="NCBIfam" id="TIGR00229">
    <property type="entry name" value="sensory_box"/>
    <property type="match status" value="3"/>
</dbReference>
<dbReference type="InterPro" id="IPR003661">
    <property type="entry name" value="HisK_dim/P_dom"/>
</dbReference>
<sequence>MTLFRSESNFLLLNSSGEPVTWRLNLDWEEFSRNLKKGTKPENWAWVEPQEWVSFWKEVQTDENSETARKLQFRKEDGNVFSVSIQIISVENKHKLILFSKDSFLEESSIFSQDTELRSMIFQRSANAIFLLNPETDSVIENNQTAIHFFGAKSASDFIGIPFTSLLVDGFSLLELQSMRKKILEGEPYTWEVEFKTFDGKKFWGSASFRILNSQRHTVALVQIKDITDKVNARKSLIEQSVKIAEHEANLNAVVENSEAMIWSINKNYEILIFNSSFFKEMKKYFDCEISPGSNIFEAGIPQEEIQKWKTYYQRAFLGERFQITGSRSYEGKTVFTETSFYPIQNSAGDIMGVSAVSVDITEKKLAEEKFRLLFEHSSEPHVLYDDSGIFECNPATLNMLRCEDKNQILGKHPSYFSTEKQFAGIRVDETETIARRRGIYTFERNYRRFNGEEFPTEITLTPMKMYQKNVFLAVWHEITERKVYEDSLKRAKETAEAASKAKSDFLAMMSHEIRTPLNGVIGTVSLLEGTSLNLEQKEYLDIIKSSGQNLLILLNDILDLSRIESGQLKLEMQPVSPQKLSEEVCNLFRPMAEEKGLVVELQISSLVPTWIISDPYRLRQILMNLLGNSIKFTEKGKIVLSVEAEKFPNDKLRIVFRLQDTGIGIPEEKLELLFKAFSQVDSSTTRRYGGSGLGLTISKKLAELMKGEIIVKSEVGRGSEFTLSIISERLDYKIPVGVLELHSKNLAKIAVISIQDYTFKEQIKKFCERNGFSVKLARNAKEVIRIISEEERIGIFLTDLSLPDMNLPEILDELKNQNPNIKLTIILFMEKELQNSYHHVTQGLFNRPGFKIFMMFKPILLEELSKNFDKAFPTRISKEEQPNEKTLSEKIPLKILLVEDNVINQKIAIRLLGKLGYSVDTANNGVEALSSLKNKNYQLIFMDIQMPEMDGFEATYHIRKDFTNPNPVIVAMTANAMEGDKEKCIDAGMDAYIAKPIQIQDLESTISHLFQS</sequence>
<dbReference type="Pfam" id="PF00512">
    <property type="entry name" value="HisKA"/>
    <property type="match status" value="1"/>
</dbReference>
<evidence type="ECO:0000313" key="9">
    <source>
        <dbReference type="Proteomes" id="UP000724686"/>
    </source>
</evidence>
<feature type="domain" description="Histidine kinase" evidence="5">
    <location>
        <begin position="509"/>
        <end position="730"/>
    </location>
</feature>
<gene>
    <name evidence="8" type="ORF">JWG45_14825</name>
</gene>
<dbReference type="SUPFAM" id="SSF47384">
    <property type="entry name" value="Homodimeric domain of signal transducing histidine kinase"/>
    <property type="match status" value="1"/>
</dbReference>
<dbReference type="CDD" id="cd16922">
    <property type="entry name" value="HATPase_EvgS-ArcB-TorS-like"/>
    <property type="match status" value="1"/>
</dbReference>
<dbReference type="InterPro" id="IPR036890">
    <property type="entry name" value="HATPase_C_sf"/>
</dbReference>
<feature type="domain" description="Response regulatory" evidence="6">
    <location>
        <begin position="895"/>
        <end position="1011"/>
    </location>
</feature>
<evidence type="ECO:0000259" key="6">
    <source>
        <dbReference type="PROSITE" id="PS50110"/>
    </source>
</evidence>
<dbReference type="PANTHER" id="PTHR45339:SF3">
    <property type="entry name" value="HISTIDINE KINASE"/>
    <property type="match status" value="1"/>
</dbReference>
<dbReference type="Gene3D" id="3.30.565.10">
    <property type="entry name" value="Histidine kinase-like ATPase, C-terminal domain"/>
    <property type="match status" value="1"/>
</dbReference>
<proteinExistence type="predicted"/>
<dbReference type="Gene3D" id="3.30.450.20">
    <property type="entry name" value="PAS domain"/>
    <property type="match status" value="3"/>
</dbReference>
<dbReference type="Gene3D" id="3.40.50.2300">
    <property type="match status" value="2"/>
</dbReference>
<feature type="modified residue" description="4-aspartylphosphate" evidence="4">
    <location>
        <position position="944"/>
    </location>
</feature>
<dbReference type="EC" id="2.7.13.3" evidence="2"/>
<evidence type="ECO:0000256" key="2">
    <source>
        <dbReference type="ARBA" id="ARBA00012438"/>
    </source>
</evidence>
<dbReference type="InterPro" id="IPR003594">
    <property type="entry name" value="HATPase_dom"/>
</dbReference>
<dbReference type="Gene3D" id="1.10.287.130">
    <property type="match status" value="1"/>
</dbReference>
<dbReference type="CDD" id="cd17546">
    <property type="entry name" value="REC_hyHK_CKI1_RcsC-like"/>
    <property type="match status" value="1"/>
</dbReference>
<dbReference type="Pfam" id="PF13426">
    <property type="entry name" value="PAS_9"/>
    <property type="match status" value="2"/>
</dbReference>
<keyword evidence="9" id="KW-1185">Reference proteome</keyword>
<evidence type="ECO:0000256" key="3">
    <source>
        <dbReference type="ARBA" id="ARBA00022553"/>
    </source>
</evidence>
<name>A0ABS2UDH2_9LEPT</name>
<dbReference type="EMBL" id="JAFFPU010000056">
    <property type="protein sequence ID" value="MBM9578421.1"/>
    <property type="molecule type" value="Genomic_DNA"/>
</dbReference>
<comment type="catalytic activity">
    <reaction evidence="1">
        <text>ATP + protein L-histidine = ADP + protein N-phospho-L-histidine.</text>
        <dbReference type="EC" id="2.7.13.3"/>
    </reaction>
</comment>
<evidence type="ECO:0000259" key="5">
    <source>
        <dbReference type="PROSITE" id="PS50109"/>
    </source>
</evidence>
<dbReference type="RefSeq" id="WP_205280456.1">
    <property type="nucleotide sequence ID" value="NZ_JAFFPU010000056.1"/>
</dbReference>
<dbReference type="SMART" id="SM00448">
    <property type="entry name" value="REC"/>
    <property type="match status" value="1"/>
</dbReference>
<feature type="domain" description="PAC" evidence="7">
    <location>
        <begin position="320"/>
        <end position="373"/>
    </location>
</feature>
<dbReference type="InterPro" id="IPR005467">
    <property type="entry name" value="His_kinase_dom"/>
</dbReference>
<organism evidence="8 9">
    <name type="scientific">Leptospira ainlahdjerensis</name>
    <dbReference type="NCBI Taxonomy" id="2810033"/>
    <lineage>
        <taxon>Bacteria</taxon>
        <taxon>Pseudomonadati</taxon>
        <taxon>Spirochaetota</taxon>
        <taxon>Spirochaetia</taxon>
        <taxon>Leptospirales</taxon>
        <taxon>Leptospiraceae</taxon>
        <taxon>Leptospira</taxon>
    </lineage>
</organism>
<evidence type="ECO:0000256" key="1">
    <source>
        <dbReference type="ARBA" id="ARBA00000085"/>
    </source>
</evidence>
<dbReference type="InterPro" id="IPR011006">
    <property type="entry name" value="CheY-like_superfamily"/>
</dbReference>
<dbReference type="SUPFAM" id="SSF52172">
    <property type="entry name" value="CheY-like"/>
    <property type="match status" value="2"/>
</dbReference>
<protein>
    <recommendedName>
        <fullName evidence="2">histidine kinase</fullName>
        <ecNumber evidence="2">2.7.13.3</ecNumber>
    </recommendedName>
</protein>
<reference evidence="8 9" key="1">
    <citation type="submission" date="2021-02" db="EMBL/GenBank/DDBJ databases">
        <title>Leptospira ainlahdjerensis sp. nov., Leptospira ainazelensis sp. nov., Leptospira abararensis sp. nov. and Leptospira chreensis sp. nov., four new species isolated from water sources in Algeria.</title>
        <authorList>
            <person name="Amara Korba A."/>
            <person name="Kainiu M."/>
            <person name="Vincent A.T."/>
            <person name="Mariet J.-F."/>
            <person name="Veyrier F.J."/>
            <person name="Goarant C."/>
            <person name="Picardeau M."/>
        </authorList>
    </citation>
    <scope>NUCLEOTIDE SEQUENCE [LARGE SCALE GENOMIC DNA]</scope>
    <source>
        <strain evidence="8 9">201903070</strain>
    </source>
</reference>
<dbReference type="InterPro" id="IPR001789">
    <property type="entry name" value="Sig_transdc_resp-reg_receiver"/>
</dbReference>
<dbReference type="PRINTS" id="PR00344">
    <property type="entry name" value="BCTRLSENSOR"/>
</dbReference>
<dbReference type="PANTHER" id="PTHR45339">
    <property type="entry name" value="HYBRID SIGNAL TRANSDUCTION HISTIDINE KINASE J"/>
    <property type="match status" value="1"/>
</dbReference>
<dbReference type="SUPFAM" id="SSF55874">
    <property type="entry name" value="ATPase domain of HSP90 chaperone/DNA topoisomerase II/histidine kinase"/>
    <property type="match status" value="1"/>
</dbReference>
<dbReference type="SMART" id="SM00387">
    <property type="entry name" value="HATPase_c"/>
    <property type="match status" value="1"/>
</dbReference>
<dbReference type="SUPFAM" id="SSF55785">
    <property type="entry name" value="PYP-like sensor domain (PAS domain)"/>
    <property type="match status" value="3"/>
</dbReference>
<comment type="caution">
    <text evidence="8">The sequence shown here is derived from an EMBL/GenBank/DDBJ whole genome shotgun (WGS) entry which is preliminary data.</text>
</comment>
<dbReference type="Proteomes" id="UP000724686">
    <property type="component" value="Unassembled WGS sequence"/>
</dbReference>
<evidence type="ECO:0000256" key="4">
    <source>
        <dbReference type="PROSITE-ProRule" id="PRU00169"/>
    </source>
</evidence>
<dbReference type="PROSITE" id="PS50110">
    <property type="entry name" value="RESPONSE_REGULATORY"/>
    <property type="match status" value="1"/>
</dbReference>
<accession>A0ABS2UDH2</accession>
<dbReference type="Pfam" id="PF02518">
    <property type="entry name" value="HATPase_c"/>
    <property type="match status" value="1"/>
</dbReference>
<evidence type="ECO:0000259" key="7">
    <source>
        <dbReference type="PROSITE" id="PS50113"/>
    </source>
</evidence>
<dbReference type="InterPro" id="IPR004358">
    <property type="entry name" value="Sig_transdc_His_kin-like_C"/>
</dbReference>
<dbReference type="SMART" id="SM00091">
    <property type="entry name" value="PAS"/>
    <property type="match status" value="3"/>
</dbReference>
<dbReference type="SMART" id="SM00388">
    <property type="entry name" value="HisKA"/>
    <property type="match status" value="1"/>
</dbReference>
<dbReference type="PROSITE" id="PS50109">
    <property type="entry name" value="HIS_KIN"/>
    <property type="match status" value="1"/>
</dbReference>
<dbReference type="CDD" id="cd00130">
    <property type="entry name" value="PAS"/>
    <property type="match status" value="1"/>
</dbReference>
<dbReference type="InterPro" id="IPR036097">
    <property type="entry name" value="HisK_dim/P_sf"/>
</dbReference>
<dbReference type="InterPro" id="IPR000700">
    <property type="entry name" value="PAS-assoc_C"/>
</dbReference>
<dbReference type="Pfam" id="PF00072">
    <property type="entry name" value="Response_reg"/>
    <property type="match status" value="2"/>
</dbReference>
<dbReference type="CDD" id="cd00082">
    <property type="entry name" value="HisKA"/>
    <property type="match status" value="1"/>
</dbReference>
<keyword evidence="3 4" id="KW-0597">Phosphoprotein</keyword>
<dbReference type="CDD" id="cd00156">
    <property type="entry name" value="REC"/>
    <property type="match status" value="1"/>
</dbReference>